<name>A0AAV4JTT6_9GAST</name>
<evidence type="ECO:0000313" key="2">
    <source>
        <dbReference type="EMBL" id="GFS25130.1"/>
    </source>
</evidence>
<evidence type="ECO:0000313" key="3">
    <source>
        <dbReference type="Proteomes" id="UP000762676"/>
    </source>
</evidence>
<reference evidence="2 3" key="1">
    <citation type="journal article" date="2021" name="Elife">
        <title>Chloroplast acquisition without the gene transfer in kleptoplastic sea slugs, Plakobranchus ocellatus.</title>
        <authorList>
            <person name="Maeda T."/>
            <person name="Takahashi S."/>
            <person name="Yoshida T."/>
            <person name="Shimamura S."/>
            <person name="Takaki Y."/>
            <person name="Nagai Y."/>
            <person name="Toyoda A."/>
            <person name="Suzuki Y."/>
            <person name="Arimoto A."/>
            <person name="Ishii H."/>
            <person name="Satoh N."/>
            <person name="Nishiyama T."/>
            <person name="Hasebe M."/>
            <person name="Maruyama T."/>
            <person name="Minagawa J."/>
            <person name="Obokata J."/>
            <person name="Shigenobu S."/>
        </authorList>
    </citation>
    <scope>NUCLEOTIDE SEQUENCE [LARGE SCALE GENOMIC DNA]</scope>
</reference>
<organism evidence="2 3">
    <name type="scientific">Elysia marginata</name>
    <dbReference type="NCBI Taxonomy" id="1093978"/>
    <lineage>
        <taxon>Eukaryota</taxon>
        <taxon>Metazoa</taxon>
        <taxon>Spiralia</taxon>
        <taxon>Lophotrochozoa</taxon>
        <taxon>Mollusca</taxon>
        <taxon>Gastropoda</taxon>
        <taxon>Heterobranchia</taxon>
        <taxon>Euthyneura</taxon>
        <taxon>Panpulmonata</taxon>
        <taxon>Sacoglossa</taxon>
        <taxon>Placobranchoidea</taxon>
        <taxon>Plakobranchidae</taxon>
        <taxon>Elysia</taxon>
    </lineage>
</organism>
<dbReference type="AlphaFoldDB" id="A0AAV4JTT6"/>
<accession>A0AAV4JTT6</accession>
<proteinExistence type="predicted"/>
<evidence type="ECO:0000256" key="1">
    <source>
        <dbReference type="SAM" id="MobiDB-lite"/>
    </source>
</evidence>
<sequence>MSRRDPADFKQQHELFCLRCLKVILPIIGQDRLDSNDNTAEAEREVDVLEGPEVEISSCECELPVSNGGPLDCGVGSVGMELSSKTEDDTSKSKNDSEPIQKKEEPPPFLPAAEPDNKYYEVEAIIDGPKKRREHLVSSCIYVRLF</sequence>
<feature type="compositionally biased region" description="Basic and acidic residues" evidence="1">
    <location>
        <begin position="84"/>
        <end position="106"/>
    </location>
</feature>
<dbReference type="Proteomes" id="UP000762676">
    <property type="component" value="Unassembled WGS sequence"/>
</dbReference>
<feature type="region of interest" description="Disordered" evidence="1">
    <location>
        <begin position="76"/>
        <end position="116"/>
    </location>
</feature>
<comment type="caution">
    <text evidence="2">The sequence shown here is derived from an EMBL/GenBank/DDBJ whole genome shotgun (WGS) entry which is preliminary data.</text>
</comment>
<gene>
    <name evidence="2" type="ORF">ElyMa_007019500</name>
</gene>
<protein>
    <submittedName>
        <fullName evidence="2">Uncharacterized protein</fullName>
    </submittedName>
</protein>
<dbReference type="EMBL" id="BMAT01014023">
    <property type="protein sequence ID" value="GFS25130.1"/>
    <property type="molecule type" value="Genomic_DNA"/>
</dbReference>
<keyword evidence="3" id="KW-1185">Reference proteome</keyword>